<feature type="transmembrane region" description="Helical" evidence="1">
    <location>
        <begin position="30"/>
        <end position="49"/>
    </location>
</feature>
<sequence>MERLIGIAMVTLFAVNGVASVIRMGIIHGWWILLLYAAIACALCAWVVAGDESNVTRNMKGLV</sequence>
<name>A0A0F9T3S0_9ZZZZ</name>
<organism evidence="2">
    <name type="scientific">marine sediment metagenome</name>
    <dbReference type="NCBI Taxonomy" id="412755"/>
    <lineage>
        <taxon>unclassified sequences</taxon>
        <taxon>metagenomes</taxon>
        <taxon>ecological metagenomes</taxon>
    </lineage>
</organism>
<gene>
    <name evidence="2" type="ORF">LCGC14_0776460</name>
</gene>
<evidence type="ECO:0000256" key="1">
    <source>
        <dbReference type="SAM" id="Phobius"/>
    </source>
</evidence>
<dbReference type="AlphaFoldDB" id="A0A0F9T3S0"/>
<proteinExistence type="predicted"/>
<comment type="caution">
    <text evidence="2">The sequence shown here is derived from an EMBL/GenBank/DDBJ whole genome shotgun (WGS) entry which is preliminary data.</text>
</comment>
<keyword evidence="1" id="KW-0812">Transmembrane</keyword>
<protein>
    <submittedName>
        <fullName evidence="2">Uncharacterized protein</fullName>
    </submittedName>
</protein>
<accession>A0A0F9T3S0</accession>
<keyword evidence="1" id="KW-1133">Transmembrane helix</keyword>
<keyword evidence="1" id="KW-0472">Membrane</keyword>
<dbReference type="EMBL" id="LAZR01001985">
    <property type="protein sequence ID" value="KKN36163.1"/>
    <property type="molecule type" value="Genomic_DNA"/>
</dbReference>
<evidence type="ECO:0000313" key="2">
    <source>
        <dbReference type="EMBL" id="KKN36163.1"/>
    </source>
</evidence>
<reference evidence="2" key="1">
    <citation type="journal article" date="2015" name="Nature">
        <title>Complex archaea that bridge the gap between prokaryotes and eukaryotes.</title>
        <authorList>
            <person name="Spang A."/>
            <person name="Saw J.H."/>
            <person name="Jorgensen S.L."/>
            <person name="Zaremba-Niedzwiedzka K."/>
            <person name="Martijn J."/>
            <person name="Lind A.E."/>
            <person name="van Eijk R."/>
            <person name="Schleper C."/>
            <person name="Guy L."/>
            <person name="Ettema T.J."/>
        </authorList>
    </citation>
    <scope>NUCLEOTIDE SEQUENCE</scope>
</reference>